<dbReference type="InterPro" id="IPR002347">
    <property type="entry name" value="SDR_fam"/>
</dbReference>
<name>A0A5R9J662_9PROT</name>
<dbReference type="SUPFAM" id="SSF51735">
    <property type="entry name" value="NAD(P)-binding Rossmann-fold domains"/>
    <property type="match status" value="1"/>
</dbReference>
<evidence type="ECO:0000313" key="6">
    <source>
        <dbReference type="Proteomes" id="UP000305654"/>
    </source>
</evidence>
<dbReference type="Proteomes" id="UP000305654">
    <property type="component" value="Unassembled WGS sequence"/>
</dbReference>
<dbReference type="RefSeq" id="WP_138325125.1">
    <property type="nucleotide sequence ID" value="NZ_VCDI01000002.1"/>
</dbReference>
<dbReference type="Pfam" id="PF13561">
    <property type="entry name" value="adh_short_C2"/>
    <property type="match status" value="1"/>
</dbReference>
<gene>
    <name evidence="5" type="ORF">FE263_06330</name>
</gene>
<dbReference type="InterPro" id="IPR020904">
    <property type="entry name" value="Sc_DH/Rdtase_CS"/>
</dbReference>
<comment type="similarity">
    <text evidence="1">Belongs to the short-chain dehydrogenases/reductases (SDR) family.</text>
</comment>
<dbReference type="InterPro" id="IPR036291">
    <property type="entry name" value="NAD(P)-bd_dom_sf"/>
</dbReference>
<dbReference type="SMART" id="SM00822">
    <property type="entry name" value="PKS_KR"/>
    <property type="match status" value="1"/>
</dbReference>
<keyword evidence="6" id="KW-1185">Reference proteome</keyword>
<dbReference type="InterPro" id="IPR057326">
    <property type="entry name" value="KR_dom"/>
</dbReference>
<dbReference type="PRINTS" id="PR00081">
    <property type="entry name" value="GDHRDH"/>
</dbReference>
<reference evidence="5 6" key="1">
    <citation type="submission" date="2019-05" db="EMBL/GenBank/DDBJ databases">
        <authorList>
            <person name="Pankratov T."/>
            <person name="Grouzdev D."/>
        </authorList>
    </citation>
    <scope>NUCLEOTIDE SEQUENCE [LARGE SCALE GENOMIC DNA]</scope>
    <source>
        <strain evidence="5 6">KEBCLARHB70R</strain>
    </source>
</reference>
<dbReference type="Gene3D" id="3.40.50.720">
    <property type="entry name" value="NAD(P)-binding Rossmann-like Domain"/>
    <property type="match status" value="1"/>
</dbReference>
<protein>
    <submittedName>
        <fullName evidence="5">SDR family oxidoreductase</fullName>
    </submittedName>
</protein>
<dbReference type="PANTHER" id="PTHR44252:SF3">
    <property type="entry name" value="D-ERYTHRULOSE REDUCTASE-RELATED"/>
    <property type="match status" value="1"/>
</dbReference>
<dbReference type="EMBL" id="VCDI01000002">
    <property type="protein sequence ID" value="TLU73052.1"/>
    <property type="molecule type" value="Genomic_DNA"/>
</dbReference>
<comment type="subunit">
    <text evidence="2">Homotetramer.</text>
</comment>
<evidence type="ECO:0000256" key="3">
    <source>
        <dbReference type="ARBA" id="ARBA00022857"/>
    </source>
</evidence>
<sequence length="246" mass="25374">MAADPKEFEGRTALVTGAGKGIGRVIVERLTERGARVVALSRSAADLESLRAETGCIAIAADVADIEATLAALREAPAIDLLVNNAGITHLAPFTETAQSAFEAVMAVNVLAPMRIGQFVAKRLIEAGRPGAIVNVSSIAADVGIAEHTAYCASKGALDAMTRVMAVELAPHGIRTNSVNPVVTLTPMAVVAWSDPVKAGPMRSRIPMGRFVEPGEVANTVCYLLGDGASMINGVCLAVDGGFRAA</sequence>
<keyword evidence="3" id="KW-0521">NADP</keyword>
<dbReference type="GO" id="GO:0005997">
    <property type="term" value="P:xylulose metabolic process"/>
    <property type="evidence" value="ECO:0007669"/>
    <property type="project" value="TreeGrafter"/>
</dbReference>
<dbReference type="FunFam" id="3.40.50.720:FF:000084">
    <property type="entry name" value="Short-chain dehydrogenase reductase"/>
    <property type="match status" value="1"/>
</dbReference>
<evidence type="ECO:0000256" key="2">
    <source>
        <dbReference type="ARBA" id="ARBA00011881"/>
    </source>
</evidence>
<dbReference type="GO" id="GO:0004090">
    <property type="term" value="F:carbonyl reductase (NADPH) activity"/>
    <property type="evidence" value="ECO:0007669"/>
    <property type="project" value="TreeGrafter"/>
</dbReference>
<dbReference type="OrthoDB" id="9780084at2"/>
<organism evidence="5 6">
    <name type="scientific">Lichenicoccus roseus</name>
    <dbReference type="NCBI Taxonomy" id="2683649"/>
    <lineage>
        <taxon>Bacteria</taxon>
        <taxon>Pseudomonadati</taxon>
        <taxon>Pseudomonadota</taxon>
        <taxon>Alphaproteobacteria</taxon>
        <taxon>Acetobacterales</taxon>
        <taxon>Acetobacteraceae</taxon>
        <taxon>Lichenicoccus</taxon>
    </lineage>
</organism>
<proteinExistence type="inferred from homology"/>
<dbReference type="PANTHER" id="PTHR44252">
    <property type="entry name" value="D-ERYTHRULOSE REDUCTASE"/>
    <property type="match status" value="1"/>
</dbReference>
<evidence type="ECO:0000256" key="1">
    <source>
        <dbReference type="ARBA" id="ARBA00006484"/>
    </source>
</evidence>
<evidence type="ECO:0000259" key="4">
    <source>
        <dbReference type="SMART" id="SM00822"/>
    </source>
</evidence>
<evidence type="ECO:0000313" key="5">
    <source>
        <dbReference type="EMBL" id="TLU73052.1"/>
    </source>
</evidence>
<dbReference type="GO" id="GO:0050038">
    <property type="term" value="F:L-xylulose reductase (NADPH) activity"/>
    <property type="evidence" value="ECO:0007669"/>
    <property type="project" value="TreeGrafter"/>
</dbReference>
<dbReference type="GO" id="GO:0006006">
    <property type="term" value="P:glucose metabolic process"/>
    <property type="evidence" value="ECO:0007669"/>
    <property type="project" value="TreeGrafter"/>
</dbReference>
<accession>A0A5R9J662</accession>
<dbReference type="PROSITE" id="PS00061">
    <property type="entry name" value="ADH_SHORT"/>
    <property type="match status" value="1"/>
</dbReference>
<dbReference type="PRINTS" id="PR00080">
    <property type="entry name" value="SDRFAMILY"/>
</dbReference>
<dbReference type="InterPro" id="IPR051737">
    <property type="entry name" value="L-xylulose/Carbonyl_redctase"/>
</dbReference>
<dbReference type="AlphaFoldDB" id="A0A5R9J662"/>
<feature type="domain" description="Ketoreductase" evidence="4">
    <location>
        <begin position="11"/>
        <end position="196"/>
    </location>
</feature>
<comment type="caution">
    <text evidence="5">The sequence shown here is derived from an EMBL/GenBank/DDBJ whole genome shotgun (WGS) entry which is preliminary data.</text>
</comment>